<dbReference type="EMBL" id="MSPX01000001">
    <property type="protein sequence ID" value="OQP88226.1"/>
    <property type="molecule type" value="Genomic_DNA"/>
</dbReference>
<dbReference type="InterPro" id="IPR000182">
    <property type="entry name" value="GNAT_dom"/>
</dbReference>
<dbReference type="Proteomes" id="UP000192652">
    <property type="component" value="Unassembled WGS sequence"/>
</dbReference>
<evidence type="ECO:0000313" key="2">
    <source>
        <dbReference type="EMBL" id="OQP88226.1"/>
    </source>
</evidence>
<evidence type="ECO:0000313" key="3">
    <source>
        <dbReference type="Proteomes" id="UP000192652"/>
    </source>
</evidence>
<dbReference type="Pfam" id="PF13508">
    <property type="entry name" value="Acetyltransf_7"/>
    <property type="match status" value="1"/>
</dbReference>
<dbReference type="SUPFAM" id="SSF55729">
    <property type="entry name" value="Acyl-CoA N-acyltransferases (Nat)"/>
    <property type="match status" value="1"/>
</dbReference>
<dbReference type="CDD" id="cd04301">
    <property type="entry name" value="NAT_SF"/>
    <property type="match status" value="1"/>
</dbReference>
<sequence length="166" mass="18334">MTDMENTPDGEIVIDLATAGDVVPWLALAERMTVLFGTMPGFEMILNRKILQRQAYCARWRGSAASFLGAALVGGNSDFRWIRWLAVLPEHRHKGIGKMLVQKAVTVSGTAPVYVDTFCDDSAAATAARRLYESCGFCPTEIVSVDGLVRQRYSRQRRCADDDLST</sequence>
<reference evidence="2 3" key="1">
    <citation type="journal article" date="2017" name="Antonie Van Leeuwenhoek">
        <title>Rhizobium rhizosphaerae sp. nov., a novel species isolated from rice rhizosphere.</title>
        <authorList>
            <person name="Zhao J.J."/>
            <person name="Zhang J."/>
            <person name="Zhang R.J."/>
            <person name="Zhang C.W."/>
            <person name="Yin H.Q."/>
            <person name="Zhang X.X."/>
        </authorList>
    </citation>
    <scope>NUCLEOTIDE SEQUENCE [LARGE SCALE GENOMIC DNA]</scope>
    <source>
        <strain evidence="2 3">RD15</strain>
    </source>
</reference>
<organism evidence="2 3">
    <name type="scientific">Xaviernesmea rhizosphaerae</name>
    <dbReference type="NCBI Taxonomy" id="1672749"/>
    <lineage>
        <taxon>Bacteria</taxon>
        <taxon>Pseudomonadati</taxon>
        <taxon>Pseudomonadota</taxon>
        <taxon>Alphaproteobacteria</taxon>
        <taxon>Hyphomicrobiales</taxon>
        <taxon>Rhizobiaceae</taxon>
        <taxon>Rhizobium/Agrobacterium group</taxon>
        <taxon>Xaviernesmea</taxon>
    </lineage>
</organism>
<dbReference type="RefSeq" id="WP_081173273.1">
    <property type="nucleotide sequence ID" value="NZ_MSPX01000001.1"/>
</dbReference>
<proteinExistence type="predicted"/>
<protein>
    <recommendedName>
        <fullName evidence="1">N-acetyltransferase domain-containing protein</fullName>
    </recommendedName>
</protein>
<gene>
    <name evidence="2" type="ORF">BTR14_01870</name>
</gene>
<accession>A0ABX3PID0</accession>
<dbReference type="InterPro" id="IPR016181">
    <property type="entry name" value="Acyl_CoA_acyltransferase"/>
</dbReference>
<comment type="caution">
    <text evidence="2">The sequence shown here is derived from an EMBL/GenBank/DDBJ whole genome shotgun (WGS) entry which is preliminary data.</text>
</comment>
<keyword evidence="3" id="KW-1185">Reference proteome</keyword>
<dbReference type="PROSITE" id="PS51186">
    <property type="entry name" value="GNAT"/>
    <property type="match status" value="1"/>
</dbReference>
<name>A0ABX3PID0_9HYPH</name>
<dbReference type="Gene3D" id="3.40.630.30">
    <property type="match status" value="1"/>
</dbReference>
<evidence type="ECO:0000259" key="1">
    <source>
        <dbReference type="PROSITE" id="PS51186"/>
    </source>
</evidence>
<feature type="domain" description="N-acetyltransferase" evidence="1">
    <location>
        <begin position="12"/>
        <end position="158"/>
    </location>
</feature>